<dbReference type="InterPro" id="IPR052514">
    <property type="entry name" value="SAM-dependent_MTase"/>
</dbReference>
<dbReference type="Gene3D" id="1.10.1200.10">
    <property type="entry name" value="ACP-like"/>
    <property type="match status" value="1"/>
</dbReference>
<dbReference type="InterPro" id="IPR029063">
    <property type="entry name" value="SAM-dependent_MTases_sf"/>
</dbReference>
<dbReference type="RefSeq" id="WP_184990282.1">
    <property type="nucleotide sequence ID" value="NZ_JACHNE010000001.1"/>
</dbReference>
<dbReference type="InterPro" id="IPR009081">
    <property type="entry name" value="PP-bd_ACP"/>
</dbReference>
<evidence type="ECO:0000313" key="4">
    <source>
        <dbReference type="EMBL" id="MBB5798543.1"/>
    </source>
</evidence>
<comment type="caution">
    <text evidence="4">The sequence shown here is derived from an EMBL/GenBank/DDBJ whole genome shotgun (WGS) entry which is preliminary data.</text>
</comment>
<dbReference type="GO" id="GO:0032259">
    <property type="term" value="P:methylation"/>
    <property type="evidence" value="ECO:0007669"/>
    <property type="project" value="UniProtKB-KW"/>
</dbReference>
<dbReference type="GO" id="GO:0008168">
    <property type="term" value="F:methyltransferase activity"/>
    <property type="evidence" value="ECO:0007669"/>
    <property type="project" value="UniProtKB-KW"/>
</dbReference>
<dbReference type="InterPro" id="IPR020806">
    <property type="entry name" value="PKS_PP-bd"/>
</dbReference>
<feature type="domain" description="Carrier" evidence="3">
    <location>
        <begin position="380"/>
        <end position="456"/>
    </location>
</feature>
<evidence type="ECO:0000256" key="1">
    <source>
        <dbReference type="ARBA" id="ARBA00022450"/>
    </source>
</evidence>
<dbReference type="AlphaFoldDB" id="A0A7W9HA95"/>
<accession>A0A7W9HA95</accession>
<dbReference type="NCBIfam" id="TIGR01444">
    <property type="entry name" value="fkbM_fam"/>
    <property type="match status" value="1"/>
</dbReference>
<dbReference type="PANTHER" id="PTHR34203">
    <property type="entry name" value="METHYLTRANSFERASE, FKBM FAMILY PROTEIN"/>
    <property type="match status" value="1"/>
</dbReference>
<keyword evidence="4" id="KW-0808">Transferase</keyword>
<keyword evidence="5" id="KW-1185">Reference proteome</keyword>
<dbReference type="Pfam" id="PF05050">
    <property type="entry name" value="Methyltransf_21"/>
    <property type="match status" value="1"/>
</dbReference>
<dbReference type="InterPro" id="IPR006342">
    <property type="entry name" value="FkbM_mtfrase"/>
</dbReference>
<name>A0A7W9HA95_9ACTN</name>
<dbReference type="EMBL" id="JACHNE010000001">
    <property type="protein sequence ID" value="MBB5798543.1"/>
    <property type="molecule type" value="Genomic_DNA"/>
</dbReference>
<protein>
    <submittedName>
        <fullName evidence="4">FkbM family methyltransferase</fullName>
    </submittedName>
</protein>
<dbReference type="SUPFAM" id="SSF53335">
    <property type="entry name" value="S-adenosyl-L-methionine-dependent methyltransferases"/>
    <property type="match status" value="1"/>
</dbReference>
<proteinExistence type="predicted"/>
<gene>
    <name evidence="4" type="ORF">HDA41_006507</name>
</gene>
<dbReference type="SMART" id="SM00823">
    <property type="entry name" value="PKS_PP"/>
    <property type="match status" value="1"/>
</dbReference>
<dbReference type="PROSITE" id="PS50075">
    <property type="entry name" value="CARRIER"/>
    <property type="match status" value="1"/>
</dbReference>
<dbReference type="GO" id="GO:0031177">
    <property type="term" value="F:phosphopantetheine binding"/>
    <property type="evidence" value="ECO:0007669"/>
    <property type="project" value="InterPro"/>
</dbReference>
<dbReference type="Pfam" id="PF00550">
    <property type="entry name" value="PP-binding"/>
    <property type="match status" value="1"/>
</dbReference>
<dbReference type="PANTHER" id="PTHR34203:SF13">
    <property type="entry name" value="EXPRESSED PROTEIN"/>
    <property type="match status" value="1"/>
</dbReference>
<dbReference type="InterPro" id="IPR006162">
    <property type="entry name" value="Ppantetheine_attach_site"/>
</dbReference>
<evidence type="ECO:0000256" key="2">
    <source>
        <dbReference type="ARBA" id="ARBA00022553"/>
    </source>
</evidence>
<dbReference type="GO" id="GO:0017000">
    <property type="term" value="P:antibiotic biosynthetic process"/>
    <property type="evidence" value="ECO:0007669"/>
    <property type="project" value="UniProtKB-ARBA"/>
</dbReference>
<dbReference type="Proteomes" id="UP000590647">
    <property type="component" value="Unassembled WGS sequence"/>
</dbReference>
<keyword evidence="1" id="KW-0596">Phosphopantetheine</keyword>
<organism evidence="4 5">
    <name type="scientific">Streptomyces caelestis</name>
    <dbReference type="NCBI Taxonomy" id="36816"/>
    <lineage>
        <taxon>Bacteria</taxon>
        <taxon>Bacillati</taxon>
        <taxon>Actinomycetota</taxon>
        <taxon>Actinomycetes</taxon>
        <taxon>Kitasatosporales</taxon>
        <taxon>Streptomycetaceae</taxon>
        <taxon>Streptomyces</taxon>
    </lineage>
</organism>
<dbReference type="SUPFAM" id="SSF47336">
    <property type="entry name" value="ACP-like"/>
    <property type="match status" value="1"/>
</dbReference>
<reference evidence="4 5" key="1">
    <citation type="submission" date="2020-08" db="EMBL/GenBank/DDBJ databases">
        <title>Sequencing the genomes of 1000 actinobacteria strains.</title>
        <authorList>
            <person name="Klenk H.-P."/>
        </authorList>
    </citation>
    <scope>NUCLEOTIDE SEQUENCE [LARGE SCALE GENOMIC DNA]</scope>
    <source>
        <strain evidence="4 5">DSM 40084</strain>
    </source>
</reference>
<dbReference type="PROSITE" id="PS00012">
    <property type="entry name" value="PHOSPHOPANTETHEINE"/>
    <property type="match status" value="1"/>
</dbReference>
<evidence type="ECO:0000259" key="3">
    <source>
        <dbReference type="PROSITE" id="PS50075"/>
    </source>
</evidence>
<sequence>MSHPAGNGEAAAALREHDAVADALVEIPPDGTEPVVHLVPDPNGAPMLHRAVAIEAAGRLGALAWHEPADDLRVAGLNRSETDFLHREIFLDNAYFRHGIVLPGDAVVVDAGANIGMFTLYAARHRPATRFVAIEPVAELAAAVAVNAELYGLDVTVVESGLGSAVGEMDFTFYPRNSVMSGAHADAEEDLRSLHSYLLTGAGDDNGDGLDRLATDRLAVEHRRIPVTTLAEVAAEHGLDRIDLLKIDVEKAEAEVLEGIDSTLWEGIRQIVMEVHDTGGRLASVVASLERKGFTVSHEQDPRLTGTPCVNVFARRPDGPTRMTPARATATGPTLRRLEAELRDLLARRVPGLAPPRRFVLACGLDGIAARSTTVAHGAVPHTARTDVFTRLWAGIFGPEAVRPDADFFDLGGDSLTAMRLLVQLEEELGEDALEPDMIFTTSTFAELAAAVQASGHDPSLADRPV</sequence>
<keyword evidence="4" id="KW-0489">Methyltransferase</keyword>
<evidence type="ECO:0000313" key="5">
    <source>
        <dbReference type="Proteomes" id="UP000590647"/>
    </source>
</evidence>
<dbReference type="InterPro" id="IPR036736">
    <property type="entry name" value="ACP-like_sf"/>
</dbReference>
<keyword evidence="2" id="KW-0597">Phosphoprotein</keyword>
<dbReference type="Gene3D" id="3.40.50.150">
    <property type="entry name" value="Vaccinia Virus protein VP39"/>
    <property type="match status" value="1"/>
</dbReference>